<dbReference type="InterPro" id="IPR042176">
    <property type="entry name" value="Pantoate_ligase_C"/>
</dbReference>
<dbReference type="GO" id="GO:0005524">
    <property type="term" value="F:ATP binding"/>
    <property type="evidence" value="ECO:0007669"/>
    <property type="project" value="UniProtKB-KW"/>
</dbReference>
<feature type="binding site" evidence="8">
    <location>
        <position position="175"/>
    </location>
    <ligand>
        <name>ATP</name>
        <dbReference type="ChEBI" id="CHEBI:30616"/>
    </ligand>
</feature>
<dbReference type="EC" id="6.3.2.1" evidence="8"/>
<feature type="binding site" evidence="8">
    <location>
        <position position="60"/>
    </location>
    <ligand>
        <name>beta-alanine</name>
        <dbReference type="ChEBI" id="CHEBI:57966"/>
    </ligand>
</feature>
<dbReference type="PANTHER" id="PTHR21299">
    <property type="entry name" value="CYTIDYLATE KINASE/PANTOATE-BETA-ALANINE LIGASE"/>
    <property type="match status" value="1"/>
</dbReference>
<comment type="subunit">
    <text evidence="8">Homodimer.</text>
</comment>
<evidence type="ECO:0000256" key="1">
    <source>
        <dbReference type="ARBA" id="ARBA00004990"/>
    </source>
</evidence>
<evidence type="ECO:0000256" key="4">
    <source>
        <dbReference type="ARBA" id="ARBA00022655"/>
    </source>
</evidence>
<reference evidence="9" key="1">
    <citation type="journal article" date="2020" name="mSystems">
        <title>Genome- and Community-Level Interaction Insights into Carbon Utilization and Element Cycling Functions of Hydrothermarchaeota in Hydrothermal Sediment.</title>
        <authorList>
            <person name="Zhou Z."/>
            <person name="Liu Y."/>
            <person name="Xu W."/>
            <person name="Pan J."/>
            <person name="Luo Z.H."/>
            <person name="Li M."/>
        </authorList>
    </citation>
    <scope>NUCLEOTIDE SEQUENCE [LARGE SCALE GENOMIC DNA]</scope>
    <source>
        <strain evidence="9">SpSt-488</strain>
    </source>
</reference>
<dbReference type="GO" id="GO:0015940">
    <property type="term" value="P:pantothenate biosynthetic process"/>
    <property type="evidence" value="ECO:0007669"/>
    <property type="project" value="UniProtKB-UniRule"/>
</dbReference>
<comment type="similarity">
    <text evidence="2 8">Belongs to the pantothenate synthetase family.</text>
</comment>
<dbReference type="EMBL" id="DSUT01000019">
    <property type="protein sequence ID" value="HGK27548.1"/>
    <property type="molecule type" value="Genomic_DNA"/>
</dbReference>
<feature type="binding site" evidence="8">
    <location>
        <begin position="29"/>
        <end position="36"/>
    </location>
    <ligand>
        <name>ATP</name>
        <dbReference type="ChEBI" id="CHEBI:30616"/>
    </ligand>
</feature>
<keyword evidence="4 8" id="KW-0566">Pantothenate biosynthesis</keyword>
<proteinExistence type="inferred from homology"/>
<dbReference type="GO" id="GO:0004592">
    <property type="term" value="F:pantoate-beta-alanine ligase activity"/>
    <property type="evidence" value="ECO:0007669"/>
    <property type="project" value="UniProtKB-UniRule"/>
</dbReference>
<name>A0A7C4CCI4_UNCW3</name>
<protein>
    <recommendedName>
        <fullName evidence="8">Pantothenate synthetase</fullName>
        <shortName evidence="8">PS</shortName>
        <ecNumber evidence="8">6.3.2.1</ecNumber>
    </recommendedName>
    <alternativeName>
        <fullName evidence="8">Pantoate--beta-alanine ligase</fullName>
    </alternativeName>
    <alternativeName>
        <fullName evidence="8">Pantoate-activating enzyme</fullName>
    </alternativeName>
</protein>
<evidence type="ECO:0000256" key="5">
    <source>
        <dbReference type="ARBA" id="ARBA00022741"/>
    </source>
</evidence>
<comment type="function">
    <text evidence="8">Catalyzes the condensation of pantoate with beta-alanine in an ATP-dependent reaction via a pantoyl-adenylate intermediate.</text>
</comment>
<evidence type="ECO:0000256" key="3">
    <source>
        <dbReference type="ARBA" id="ARBA00022598"/>
    </source>
</evidence>
<feature type="active site" description="Proton donor" evidence="8">
    <location>
        <position position="36"/>
    </location>
</feature>
<comment type="pathway">
    <text evidence="1 8">Cofactor biosynthesis; (R)-pantothenate biosynthesis; (R)-pantothenate from (R)-pantoate and beta-alanine: step 1/1.</text>
</comment>
<feature type="binding site" evidence="8">
    <location>
        <position position="60"/>
    </location>
    <ligand>
        <name>(R)-pantoate</name>
        <dbReference type="ChEBI" id="CHEBI:15980"/>
    </ligand>
</feature>
<dbReference type="GO" id="GO:0005829">
    <property type="term" value="C:cytosol"/>
    <property type="evidence" value="ECO:0007669"/>
    <property type="project" value="TreeGrafter"/>
</dbReference>
<dbReference type="Gene3D" id="3.40.50.620">
    <property type="entry name" value="HUPs"/>
    <property type="match status" value="1"/>
</dbReference>
<dbReference type="InterPro" id="IPR004821">
    <property type="entry name" value="Cyt_trans-like"/>
</dbReference>
<evidence type="ECO:0000256" key="7">
    <source>
        <dbReference type="ARBA" id="ARBA00048258"/>
    </source>
</evidence>
<comment type="caution">
    <text evidence="9">The sequence shown here is derived from an EMBL/GenBank/DDBJ whole genome shotgun (WGS) entry which is preliminary data.</text>
</comment>
<dbReference type="InterPro" id="IPR014729">
    <property type="entry name" value="Rossmann-like_a/b/a_fold"/>
</dbReference>
<dbReference type="FunFam" id="3.40.50.620:FF:000013">
    <property type="entry name" value="Pantothenate synthetase"/>
    <property type="match status" value="1"/>
</dbReference>
<keyword evidence="5 8" id="KW-0547">Nucleotide-binding</keyword>
<feature type="binding site" evidence="8">
    <location>
        <position position="152"/>
    </location>
    <ligand>
        <name>(R)-pantoate</name>
        <dbReference type="ChEBI" id="CHEBI:15980"/>
    </ligand>
</feature>
<evidence type="ECO:0000256" key="2">
    <source>
        <dbReference type="ARBA" id="ARBA00009256"/>
    </source>
</evidence>
<feature type="binding site" evidence="8">
    <location>
        <begin position="183"/>
        <end position="186"/>
    </location>
    <ligand>
        <name>ATP</name>
        <dbReference type="ChEBI" id="CHEBI:30616"/>
    </ligand>
</feature>
<feature type="binding site" evidence="8">
    <location>
        <begin position="146"/>
        <end position="149"/>
    </location>
    <ligand>
        <name>ATP</name>
        <dbReference type="ChEBI" id="CHEBI:30616"/>
    </ligand>
</feature>
<evidence type="ECO:0000313" key="9">
    <source>
        <dbReference type="EMBL" id="HGK27548.1"/>
    </source>
</evidence>
<dbReference type="Pfam" id="PF02569">
    <property type="entry name" value="Pantoate_ligase"/>
    <property type="match status" value="1"/>
</dbReference>
<keyword evidence="8" id="KW-0963">Cytoplasm</keyword>
<dbReference type="NCBIfam" id="TIGR00018">
    <property type="entry name" value="panC"/>
    <property type="match status" value="1"/>
</dbReference>
<dbReference type="SUPFAM" id="SSF52374">
    <property type="entry name" value="Nucleotidylyl transferase"/>
    <property type="match status" value="1"/>
</dbReference>
<dbReference type="NCBIfam" id="TIGR00125">
    <property type="entry name" value="cyt_tran_rel"/>
    <property type="match status" value="1"/>
</dbReference>
<keyword evidence="3 8" id="KW-0436">Ligase</keyword>
<dbReference type="HAMAP" id="MF_00158">
    <property type="entry name" value="PanC"/>
    <property type="match status" value="1"/>
</dbReference>
<dbReference type="UniPathway" id="UPA00028">
    <property type="reaction ID" value="UER00005"/>
</dbReference>
<keyword evidence="6 8" id="KW-0067">ATP-binding</keyword>
<organism evidence="9">
    <name type="scientific">candidate division WOR-3 bacterium</name>
    <dbReference type="NCBI Taxonomy" id="2052148"/>
    <lineage>
        <taxon>Bacteria</taxon>
        <taxon>Bacteria division WOR-3</taxon>
    </lineage>
</organism>
<gene>
    <name evidence="8" type="primary">panC</name>
    <name evidence="9" type="ORF">ENS41_01140</name>
</gene>
<dbReference type="AlphaFoldDB" id="A0A7C4CCI4"/>
<dbReference type="PANTHER" id="PTHR21299:SF1">
    <property type="entry name" value="PANTOATE--BETA-ALANINE LIGASE"/>
    <property type="match status" value="1"/>
</dbReference>
<accession>A0A7C4CCI4</accession>
<dbReference type="CDD" id="cd00560">
    <property type="entry name" value="PanC"/>
    <property type="match status" value="1"/>
</dbReference>
<sequence length="299" mass="33733">MRVVRSVRAMQRLAVGLRRQGSVGFVPTMGALHAGHIALVRRAVELCDRVVVSIFVNPTQFGPAEDFRRYPRRLRHDLRLLSGAGCDVVFCPDVRGMYPDGYATFVEVERLTQHLCGARRPGHFRGVATVVAKLLNIVRPDVTVFGQKDAQQVQVIRRMVRDLSFPVRVVVVPTVREADGLAMSSRNAYLSPEERKQATVLYRGLVLARHMVRSGERDAARIRAAVRRLVEGETSGRVDYIELVDAEELKPRSRLEGRVLVALAVWFRRARLIDNMTIRVGVGRSESCESRRRRQSQSV</sequence>
<dbReference type="InterPro" id="IPR003721">
    <property type="entry name" value="Pantoate_ligase"/>
</dbReference>
<comment type="catalytic activity">
    <reaction evidence="7 8">
        <text>(R)-pantoate + beta-alanine + ATP = (R)-pantothenate + AMP + diphosphate + H(+)</text>
        <dbReference type="Rhea" id="RHEA:10912"/>
        <dbReference type="ChEBI" id="CHEBI:15378"/>
        <dbReference type="ChEBI" id="CHEBI:15980"/>
        <dbReference type="ChEBI" id="CHEBI:29032"/>
        <dbReference type="ChEBI" id="CHEBI:30616"/>
        <dbReference type="ChEBI" id="CHEBI:33019"/>
        <dbReference type="ChEBI" id="CHEBI:57966"/>
        <dbReference type="ChEBI" id="CHEBI:456215"/>
        <dbReference type="EC" id="6.3.2.1"/>
    </reaction>
</comment>
<evidence type="ECO:0000256" key="8">
    <source>
        <dbReference type="HAMAP-Rule" id="MF_00158"/>
    </source>
</evidence>
<comment type="subcellular location">
    <subcellularLocation>
        <location evidence="8">Cytoplasm</location>
    </subcellularLocation>
</comment>
<comment type="miscellaneous">
    <text evidence="8">The reaction proceeds by a bi uni uni bi ping pong mechanism.</text>
</comment>
<dbReference type="Gene3D" id="3.30.1300.10">
    <property type="entry name" value="Pantoate-beta-alanine ligase, C-terminal domain"/>
    <property type="match status" value="1"/>
</dbReference>
<dbReference type="FunFam" id="3.30.1300.10:FF:000001">
    <property type="entry name" value="Pantothenate synthetase"/>
    <property type="match status" value="1"/>
</dbReference>
<evidence type="ECO:0000256" key="6">
    <source>
        <dbReference type="ARBA" id="ARBA00022840"/>
    </source>
</evidence>